<organism evidence="1 2">
    <name type="scientific">Papaver nudicaule</name>
    <name type="common">Iceland poppy</name>
    <dbReference type="NCBI Taxonomy" id="74823"/>
    <lineage>
        <taxon>Eukaryota</taxon>
        <taxon>Viridiplantae</taxon>
        <taxon>Streptophyta</taxon>
        <taxon>Embryophyta</taxon>
        <taxon>Tracheophyta</taxon>
        <taxon>Spermatophyta</taxon>
        <taxon>Magnoliopsida</taxon>
        <taxon>Ranunculales</taxon>
        <taxon>Papaveraceae</taxon>
        <taxon>Papaveroideae</taxon>
        <taxon>Papaver</taxon>
    </lineage>
</organism>
<proteinExistence type="predicted"/>
<dbReference type="Proteomes" id="UP001177140">
    <property type="component" value="Unassembled WGS sequence"/>
</dbReference>
<evidence type="ECO:0000313" key="2">
    <source>
        <dbReference type="Proteomes" id="UP001177140"/>
    </source>
</evidence>
<feature type="non-terminal residue" evidence="1">
    <location>
        <position position="1"/>
    </location>
</feature>
<dbReference type="AlphaFoldDB" id="A0AA41W1E4"/>
<protein>
    <submittedName>
        <fullName evidence="1">Uncharacterized protein</fullName>
    </submittedName>
</protein>
<keyword evidence="2" id="KW-1185">Reference proteome</keyword>
<comment type="caution">
    <text evidence="1">The sequence shown here is derived from an EMBL/GenBank/DDBJ whole genome shotgun (WGS) entry which is preliminary data.</text>
</comment>
<reference evidence="1" key="1">
    <citation type="submission" date="2022-03" db="EMBL/GenBank/DDBJ databases">
        <title>A functionally conserved STORR gene fusion in Papaver species that diverged 16.8 million years ago.</title>
        <authorList>
            <person name="Catania T."/>
        </authorList>
    </citation>
    <scope>NUCLEOTIDE SEQUENCE</scope>
    <source>
        <strain evidence="1">S-191538</strain>
    </source>
</reference>
<sequence length="67" mass="7323">GTESIFQTVPDHINANVEQNPIPAASMIRSHSVSGDLHGVQPDPIAADILRKEPEHESFVRLKITPN</sequence>
<feature type="non-terminal residue" evidence="1">
    <location>
        <position position="67"/>
    </location>
</feature>
<evidence type="ECO:0000313" key="1">
    <source>
        <dbReference type="EMBL" id="MCL7051287.1"/>
    </source>
</evidence>
<gene>
    <name evidence="1" type="ORF">MKW94_014251</name>
</gene>
<accession>A0AA41W1E4</accession>
<dbReference type="EMBL" id="JAJJMA010336889">
    <property type="protein sequence ID" value="MCL7051287.1"/>
    <property type="molecule type" value="Genomic_DNA"/>
</dbReference>
<name>A0AA41W1E4_PAPNU</name>